<name>A0A0E9SXZ3_ANGAN</name>
<organism evidence="1">
    <name type="scientific">Anguilla anguilla</name>
    <name type="common">European freshwater eel</name>
    <name type="synonym">Muraena anguilla</name>
    <dbReference type="NCBI Taxonomy" id="7936"/>
    <lineage>
        <taxon>Eukaryota</taxon>
        <taxon>Metazoa</taxon>
        <taxon>Chordata</taxon>
        <taxon>Craniata</taxon>
        <taxon>Vertebrata</taxon>
        <taxon>Euteleostomi</taxon>
        <taxon>Actinopterygii</taxon>
        <taxon>Neopterygii</taxon>
        <taxon>Teleostei</taxon>
        <taxon>Anguilliformes</taxon>
        <taxon>Anguillidae</taxon>
        <taxon>Anguilla</taxon>
    </lineage>
</organism>
<dbReference type="EMBL" id="GBXM01063189">
    <property type="protein sequence ID" value="JAH45388.1"/>
    <property type="molecule type" value="Transcribed_RNA"/>
</dbReference>
<reference evidence="1" key="2">
    <citation type="journal article" date="2015" name="Fish Shellfish Immunol.">
        <title>Early steps in the European eel (Anguilla anguilla)-Vibrio vulnificus interaction in the gills: Role of the RtxA13 toxin.</title>
        <authorList>
            <person name="Callol A."/>
            <person name="Pajuelo D."/>
            <person name="Ebbesson L."/>
            <person name="Teles M."/>
            <person name="MacKenzie S."/>
            <person name="Amaro C."/>
        </authorList>
    </citation>
    <scope>NUCLEOTIDE SEQUENCE</scope>
</reference>
<reference evidence="1" key="1">
    <citation type="submission" date="2014-11" db="EMBL/GenBank/DDBJ databases">
        <authorList>
            <person name="Amaro Gonzalez C."/>
        </authorList>
    </citation>
    <scope>NUCLEOTIDE SEQUENCE</scope>
</reference>
<dbReference type="AlphaFoldDB" id="A0A0E9SXZ3"/>
<sequence>MMFRVMGYWTISTVTENCK</sequence>
<protein>
    <submittedName>
        <fullName evidence="1">Uncharacterized protein</fullName>
    </submittedName>
</protein>
<evidence type="ECO:0000313" key="1">
    <source>
        <dbReference type="EMBL" id="JAH45388.1"/>
    </source>
</evidence>
<accession>A0A0E9SXZ3</accession>
<proteinExistence type="predicted"/>